<gene>
    <name evidence="5" type="ORF">Dsin_010296</name>
</gene>
<keyword evidence="2 4" id="KW-1133">Transmembrane helix</keyword>
<evidence type="ECO:0008006" key="7">
    <source>
        <dbReference type="Google" id="ProtNLM"/>
    </source>
</evidence>
<evidence type="ECO:0000256" key="4">
    <source>
        <dbReference type="SAM" id="Phobius"/>
    </source>
</evidence>
<dbReference type="GO" id="GO:0016020">
    <property type="term" value="C:membrane"/>
    <property type="evidence" value="ECO:0007669"/>
    <property type="project" value="InterPro"/>
</dbReference>
<keyword evidence="3 4" id="KW-0472">Membrane</keyword>
<protein>
    <recommendedName>
        <fullName evidence="7">WAT1-related protein</fullName>
    </recommendedName>
</protein>
<reference evidence="5" key="1">
    <citation type="journal article" date="2023" name="Plant J.">
        <title>Genome sequences and population genomics provide insights into the demographic history, inbreeding, and mutation load of two 'living fossil' tree species of Dipteronia.</title>
        <authorList>
            <person name="Feng Y."/>
            <person name="Comes H.P."/>
            <person name="Chen J."/>
            <person name="Zhu S."/>
            <person name="Lu R."/>
            <person name="Zhang X."/>
            <person name="Li P."/>
            <person name="Qiu J."/>
            <person name="Olsen K.M."/>
            <person name="Qiu Y."/>
        </authorList>
    </citation>
    <scope>NUCLEOTIDE SEQUENCE</scope>
    <source>
        <strain evidence="5">NBL</strain>
    </source>
</reference>
<name>A0AAE0AS64_9ROSI</name>
<dbReference type="AlphaFoldDB" id="A0AAE0AS64"/>
<feature type="transmembrane region" description="Helical" evidence="4">
    <location>
        <begin position="72"/>
        <end position="91"/>
    </location>
</feature>
<proteinExistence type="predicted"/>
<dbReference type="EMBL" id="JANJYJ010000003">
    <property type="protein sequence ID" value="KAK3223271.1"/>
    <property type="molecule type" value="Genomic_DNA"/>
</dbReference>
<evidence type="ECO:0000256" key="2">
    <source>
        <dbReference type="ARBA" id="ARBA00022989"/>
    </source>
</evidence>
<feature type="transmembrane region" description="Helical" evidence="4">
    <location>
        <begin position="209"/>
        <end position="242"/>
    </location>
</feature>
<evidence type="ECO:0000256" key="1">
    <source>
        <dbReference type="ARBA" id="ARBA00022692"/>
    </source>
</evidence>
<dbReference type="GO" id="GO:0022857">
    <property type="term" value="F:transmembrane transporter activity"/>
    <property type="evidence" value="ECO:0007669"/>
    <property type="project" value="InterPro"/>
</dbReference>
<accession>A0AAE0AS64</accession>
<keyword evidence="6" id="KW-1185">Reference proteome</keyword>
<keyword evidence="1 4" id="KW-0812">Transmembrane</keyword>
<dbReference type="InterPro" id="IPR030184">
    <property type="entry name" value="WAT1-related"/>
</dbReference>
<feature type="transmembrane region" description="Helical" evidence="4">
    <location>
        <begin position="161"/>
        <end position="179"/>
    </location>
</feature>
<dbReference type="Proteomes" id="UP001281410">
    <property type="component" value="Unassembled WGS sequence"/>
</dbReference>
<evidence type="ECO:0000256" key="3">
    <source>
        <dbReference type="ARBA" id="ARBA00023136"/>
    </source>
</evidence>
<dbReference type="PANTHER" id="PTHR31218">
    <property type="entry name" value="WAT1-RELATED PROTEIN"/>
    <property type="match status" value="1"/>
</dbReference>
<feature type="transmembrane region" description="Helical" evidence="4">
    <location>
        <begin position="103"/>
        <end position="125"/>
    </location>
</feature>
<evidence type="ECO:0000313" key="6">
    <source>
        <dbReference type="Proteomes" id="UP001281410"/>
    </source>
</evidence>
<comment type="caution">
    <text evidence="5">The sequence shown here is derived from an EMBL/GenBank/DDBJ whole genome shotgun (WGS) entry which is preliminary data.</text>
</comment>
<evidence type="ECO:0000313" key="5">
    <source>
        <dbReference type="EMBL" id="KAK3223271.1"/>
    </source>
</evidence>
<organism evidence="5 6">
    <name type="scientific">Dipteronia sinensis</name>
    <dbReference type="NCBI Taxonomy" id="43782"/>
    <lineage>
        <taxon>Eukaryota</taxon>
        <taxon>Viridiplantae</taxon>
        <taxon>Streptophyta</taxon>
        <taxon>Embryophyta</taxon>
        <taxon>Tracheophyta</taxon>
        <taxon>Spermatophyta</taxon>
        <taxon>Magnoliopsida</taxon>
        <taxon>eudicotyledons</taxon>
        <taxon>Gunneridae</taxon>
        <taxon>Pentapetalae</taxon>
        <taxon>rosids</taxon>
        <taxon>malvids</taxon>
        <taxon>Sapindales</taxon>
        <taxon>Sapindaceae</taxon>
        <taxon>Hippocastanoideae</taxon>
        <taxon>Acereae</taxon>
        <taxon>Dipteronia</taxon>
    </lineage>
</organism>
<sequence length="275" mass="30209">MNSSKLAQPGLVIWGQAQEEKMVDDKVVINSIKSSSPKAPLLKNMSMESFISGKLRVKMDSSSGRSYSKQNVLPFVGMVIAVVAQVSDLEVLKVAMSKGVNKYVVVFYAQALSIPIFLVWSLVIYRSSERPQLTLSTLSKIFLLAVFGMEKLNWRSKSNQAKLLGTLVSIVGAFVITFYKGPPILKTVLSGTVSSFHDPIFLVSSKSNWILGGLFLVGVAFFAAAWIILQYIFATILVGLFSLNVVTDPTAWKLRLDIGLVAVLYSVSIYHSKNM</sequence>